<gene>
    <name evidence="2" type="ORF">AVDCRST_MAG20-1842</name>
</gene>
<feature type="compositionally biased region" description="Low complexity" evidence="1">
    <location>
        <begin position="96"/>
        <end position="105"/>
    </location>
</feature>
<feature type="region of interest" description="Disordered" evidence="1">
    <location>
        <begin position="1"/>
        <end position="67"/>
    </location>
</feature>
<feature type="compositionally biased region" description="Basic and acidic residues" evidence="1">
    <location>
        <begin position="1"/>
        <end position="10"/>
    </location>
</feature>
<sequence length="122" mass="13866">DRRQRGDGGSRRRRDAPDLPGQRLRDRPGRRRRGTAPRGDGRRRHRLDRGRQGHHRGGHADRCGEGLPRARVALRALRATGRPAGRLRWRRRGLLRQRAAGAPGRTGRRRRSGARHGEPALL</sequence>
<feature type="compositionally biased region" description="Basic residues" evidence="1">
    <location>
        <begin position="28"/>
        <end position="57"/>
    </location>
</feature>
<reference evidence="2" key="1">
    <citation type="submission" date="2020-02" db="EMBL/GenBank/DDBJ databases">
        <authorList>
            <person name="Meier V. D."/>
        </authorList>
    </citation>
    <scope>NUCLEOTIDE SEQUENCE</scope>
    <source>
        <strain evidence="2">AVDCRST_MAG20</strain>
    </source>
</reference>
<dbReference type="AlphaFoldDB" id="A0A6J4I8C8"/>
<accession>A0A6J4I8C8</accession>
<feature type="non-terminal residue" evidence="2">
    <location>
        <position position="122"/>
    </location>
</feature>
<evidence type="ECO:0000313" key="2">
    <source>
        <dbReference type="EMBL" id="CAA9243028.1"/>
    </source>
</evidence>
<proteinExistence type="predicted"/>
<protein>
    <submittedName>
        <fullName evidence="2">Uncharacterized protein</fullName>
    </submittedName>
</protein>
<dbReference type="EMBL" id="CADCSY010000082">
    <property type="protein sequence ID" value="CAA9243028.1"/>
    <property type="molecule type" value="Genomic_DNA"/>
</dbReference>
<feature type="region of interest" description="Disordered" evidence="1">
    <location>
        <begin position="90"/>
        <end position="122"/>
    </location>
</feature>
<organism evidence="2">
    <name type="scientific">uncultured Acidimicrobiales bacterium</name>
    <dbReference type="NCBI Taxonomy" id="310071"/>
    <lineage>
        <taxon>Bacteria</taxon>
        <taxon>Bacillati</taxon>
        <taxon>Actinomycetota</taxon>
        <taxon>Acidimicrobiia</taxon>
        <taxon>Acidimicrobiales</taxon>
        <taxon>environmental samples</taxon>
    </lineage>
</organism>
<name>A0A6J4I8C8_9ACTN</name>
<feature type="non-terminal residue" evidence="2">
    <location>
        <position position="1"/>
    </location>
</feature>
<evidence type="ECO:0000256" key="1">
    <source>
        <dbReference type="SAM" id="MobiDB-lite"/>
    </source>
</evidence>